<organism evidence="1">
    <name type="scientific">virus sp. ct6GG30</name>
    <dbReference type="NCBI Taxonomy" id="2825804"/>
    <lineage>
        <taxon>Viruses</taxon>
    </lineage>
</organism>
<sequence length="59" mass="6985">MPLSTKTVTFQISTLMRFFERPGGFVEIIIPQFVQKEKRQTRKPAASMRFVRNRTQLKL</sequence>
<evidence type="ECO:0000313" key="1">
    <source>
        <dbReference type="EMBL" id="DAE31922.1"/>
    </source>
</evidence>
<dbReference type="EMBL" id="BK059113">
    <property type="protein sequence ID" value="DAE31922.1"/>
    <property type="molecule type" value="Genomic_DNA"/>
</dbReference>
<reference evidence="1" key="1">
    <citation type="journal article" date="2021" name="Proc. Natl. Acad. Sci. U.S.A.">
        <title>A Catalog of Tens of Thousands of Viruses from Human Metagenomes Reveals Hidden Associations with Chronic Diseases.</title>
        <authorList>
            <person name="Tisza M.J."/>
            <person name="Buck C.B."/>
        </authorList>
    </citation>
    <scope>NUCLEOTIDE SEQUENCE</scope>
    <source>
        <strain evidence="1">Ct6GG30</strain>
    </source>
</reference>
<proteinExistence type="predicted"/>
<name>A0A8S5RLD3_9VIRU</name>
<accession>A0A8S5RLD3</accession>
<protein>
    <submittedName>
        <fullName evidence="1">Uncharacterized protein</fullName>
    </submittedName>
</protein>